<accession>A0ACB8U6F5</accession>
<evidence type="ECO:0000313" key="1">
    <source>
        <dbReference type="EMBL" id="KAI0089843.1"/>
    </source>
</evidence>
<comment type="caution">
    <text evidence="1">The sequence shown here is derived from an EMBL/GenBank/DDBJ whole genome shotgun (WGS) entry which is preliminary data.</text>
</comment>
<keyword evidence="2" id="KW-1185">Reference proteome</keyword>
<name>A0ACB8U6F5_9APHY</name>
<protein>
    <submittedName>
        <fullName evidence="1">Uncharacterized protein</fullName>
    </submittedName>
</protein>
<dbReference type="Proteomes" id="UP001055072">
    <property type="component" value="Unassembled WGS sequence"/>
</dbReference>
<proteinExistence type="predicted"/>
<dbReference type="EMBL" id="MU274909">
    <property type="protein sequence ID" value="KAI0089843.1"/>
    <property type="molecule type" value="Genomic_DNA"/>
</dbReference>
<gene>
    <name evidence="1" type="ORF">BDY19DRAFT_941075</name>
</gene>
<sequence length="92" mass="10397">MEARKEMSIFEIFQGSKDPSLHQFSVPPATRVLTDLIAAGGATVTIYSSIVIIRDSFQKGKLRSPNLNYIDRLVATYCSLSQPLERRLVLYY</sequence>
<reference evidence="1" key="1">
    <citation type="journal article" date="2021" name="Environ. Microbiol.">
        <title>Gene family expansions and transcriptome signatures uncover fungal adaptations to wood decay.</title>
        <authorList>
            <person name="Hage H."/>
            <person name="Miyauchi S."/>
            <person name="Viragh M."/>
            <person name="Drula E."/>
            <person name="Min B."/>
            <person name="Chaduli D."/>
            <person name="Navarro D."/>
            <person name="Favel A."/>
            <person name="Norest M."/>
            <person name="Lesage-Meessen L."/>
            <person name="Balint B."/>
            <person name="Merenyi Z."/>
            <person name="de Eugenio L."/>
            <person name="Morin E."/>
            <person name="Martinez A.T."/>
            <person name="Baldrian P."/>
            <person name="Stursova M."/>
            <person name="Martinez M.J."/>
            <person name="Novotny C."/>
            <person name="Magnuson J.K."/>
            <person name="Spatafora J.W."/>
            <person name="Maurice S."/>
            <person name="Pangilinan J."/>
            <person name="Andreopoulos W."/>
            <person name="LaButti K."/>
            <person name="Hundley H."/>
            <person name="Na H."/>
            <person name="Kuo A."/>
            <person name="Barry K."/>
            <person name="Lipzen A."/>
            <person name="Henrissat B."/>
            <person name="Riley R."/>
            <person name="Ahrendt S."/>
            <person name="Nagy L.G."/>
            <person name="Grigoriev I.V."/>
            <person name="Martin F."/>
            <person name="Rosso M.N."/>
        </authorList>
    </citation>
    <scope>NUCLEOTIDE SEQUENCE</scope>
    <source>
        <strain evidence="1">CBS 384.51</strain>
    </source>
</reference>
<organism evidence="1 2">
    <name type="scientific">Irpex rosettiformis</name>
    <dbReference type="NCBI Taxonomy" id="378272"/>
    <lineage>
        <taxon>Eukaryota</taxon>
        <taxon>Fungi</taxon>
        <taxon>Dikarya</taxon>
        <taxon>Basidiomycota</taxon>
        <taxon>Agaricomycotina</taxon>
        <taxon>Agaricomycetes</taxon>
        <taxon>Polyporales</taxon>
        <taxon>Irpicaceae</taxon>
        <taxon>Irpex</taxon>
    </lineage>
</organism>
<evidence type="ECO:0000313" key="2">
    <source>
        <dbReference type="Proteomes" id="UP001055072"/>
    </source>
</evidence>